<evidence type="ECO:0000256" key="9">
    <source>
        <dbReference type="SAM" id="Phobius"/>
    </source>
</evidence>
<accession>A0A7S1JEU0</accession>
<evidence type="ECO:0000256" key="2">
    <source>
        <dbReference type="ARBA" id="ARBA00010962"/>
    </source>
</evidence>
<feature type="transmembrane region" description="Helical" evidence="9">
    <location>
        <begin position="3134"/>
        <end position="3151"/>
    </location>
</feature>
<dbReference type="InterPro" id="IPR013320">
    <property type="entry name" value="ConA-like_dom_sf"/>
</dbReference>
<protein>
    <recommendedName>
        <fullName evidence="10">GH16 domain-containing protein</fullName>
    </recommendedName>
</protein>
<evidence type="ECO:0000256" key="3">
    <source>
        <dbReference type="ARBA" id="ARBA00022692"/>
    </source>
</evidence>
<dbReference type="Pfam" id="PF03935">
    <property type="entry name" value="SKN1_KRE6_Sbg1"/>
    <property type="match status" value="1"/>
</dbReference>
<dbReference type="GO" id="GO:0000148">
    <property type="term" value="C:1,3-beta-D-glucan synthase complex"/>
    <property type="evidence" value="ECO:0007669"/>
    <property type="project" value="InterPro"/>
</dbReference>
<keyword evidence="5 9" id="KW-1133">Transmembrane helix</keyword>
<feature type="transmembrane region" description="Helical" evidence="9">
    <location>
        <begin position="1715"/>
        <end position="1733"/>
    </location>
</feature>
<keyword evidence="7" id="KW-0325">Glycoprotein</keyword>
<sequence length="3294" mass="373448">MAVPALAREIEADDSRRTTQYFLATLLLRGTNPDQGGGWARLMYNPYSNYLTYLMTQRTYPERYVWFQLAGGLLDQPWGKNWFGPGNKEIANNTSAPDLPVITRRSTTTSLLATCQVAKGLVLCSEWNGLSVGTCYALSEFDYRAAQEMQQFGGGGCAREWACASIATCYFSSQPEHWCAWTNKSVCYSAYTACGVTHVPVPDFRTSTQPSPLQLDLLAPSTLIDPETPASARTATLGGQTLTLVLSDEFNTDGRSFAPGRDRKWEAVEAHDSDTTHDVTYTPESVTTEGGAAVITLQRNLTYDLQNQPKNYRSGMLQSWNKFCMTGGYIEVNVKQAGNVNSTGLYSVFNVVGNLARIGYPTSFSSWPWTYSTCDTVAASGQSSWANNTSIGPQPLSACQDFSSQYGFTPYVGRGSPSVDVFRVDVPTNGWNTELGVGATVASSLNMAPKIPPNTLHGAGLTGDCWSNTAPCTGIEFNRDTDHHTQLNPWCMFNTTAMGGNYMDCIGGLSGIYSTHFSTFHKYGLMWEPDQYMAWYIDGVQVFKITRDALTNKANPNNASQAVGQRQIPTEPMYLNFALWVNSQTQKPLTPDVANSPQTLEIDYVRVYQNTATQTLTCNPTAMPTSTYIEKNLLNYGVPQCGNGICDSGECDTCPADCQEVISCRQSCSIPQCQVRDPTFQLTGGFENWALFVLDPSVSATVDWTFGVPGMTVNIVRGGWESRQLQIVQGGIRLCESFRYRATVTASSPLGVGSLWLDVTGGVENGYASVLPKVFSRVLILGQNSATLSLEFEVSQRWTGATMTILLGGFESTLGKHSVLIDEATLCPVPSSFQRCDPAPRQTPNSALENLLGGHSALWAFDQLNGVSTFGELNFLRTELPTHSIPMGADLLHGQVETDITGHIYFWTKQVTSGGTNNGSWIAEFVVLHSSPWFQDELAIQAITLHFRSRDSLPSMANVFLPLYCNVDIPQKRCKINCAAWNNTVVSGSERKQPNEYFTNTSFQSTGYIDPQSVEFQTLLPLSGKILLSESDFKLFDDGMIYAVLWTEDAPGEYGRIRGSVIKSYQPSAVGGIVFEWMDEWWKGDKADVYHEMCNFDNESTHSTCGFELPGFGPDSRLNEEWFGMYEPIYDYESNSERTKLFKLQPRPAVQKLQDVFSRSSPTTTLNVTHSDSRRARQSVPMVPRAAVTTPPGSFDVVLPSTLGDYLNNFFWLGVCAVLIIVMVGVVFILYLFAKQHRYVRREEPKEDDMSVLFDRSPLDNINVLNNVDDTSPSAGQEKQKLISEYQRMTRYVERFTRHTWKQVSDGYNMDYLIHVDILPMLQRLDQQGRTATIPLLEDFLDWLHRYAERHDRLESVLANYATLIRVSDEGNVTLTPLGRQHPSGLQGYKDAPPGLVDWDSSKFVIKAYMNHVRTQLSRNARMEDCTLNWYVDLGYESAFDIFDRAAMEQACKRLFQLVCPSDILSGGWVPPDSLGEHGYYPYVTCTLLFLVVQQYAENMRQAPSFKKRVWQYLASALPDFQAHALDWDSTRAECWGDFNCRARSCCILLRYLLTMVDRDTINFADVDETFEQTIVRAPCGAWTHKIPNYLAADDPAKKTGRISWFVAKRKPPTVCDFEQLLPTLSSDKSQDTQLRGVYKTYAELVTPLGVLRTFFFAFHYHLVLFVVCLFLNSGQIEVMMYVLCGCEAATAVLRFFSTALLLQGWNPIPAVTDLLQVCLGVGWLVLTFYDMLQVNDDLLQGSFATATNKYVTSTRHEQVRYLFGLAWLNYTFLGLMWGLLVIRELGRLAWKFYVGYWGTANWGRMFILATIAILDFGVGYFFLLPAVSSLSFKLCDCNNTVSACTWQDPNILCYPATFIFFFIIYLSYMMVTALLWMLVSLVWSFFMALLTSVGSVRVWATMQQAMDTNHLEMILYSPWLVWNARKADGSRKAKNSLFSNLVVASLQHWIHSWHRDLISVRMLRDAKKWKFKSAPESLDALVISLTQINGHQSLWRFVYGEKFFLLNEHHDVAALPGVNKRKRIPACLQSIFSMRSVTFFCPVYAETIIYSVGNLQANGVLYHFIDLYHDEWQNFNQRVFWGLPTRKILTAFFTNDYSLATLWVQERHKMMQRVEQRLKAWPPTGDNAKHWPKTVTGYDSSWGYHYFPDDPPPSILPGWLPQMPLSKEDEVLLKKIQFWCMSQIRWWCTLRGQTLGRTLYGLMEMREALVDSTFLELKALHHLVFVNVDYHLPNWRSRYDEILAWILRNRYHLFSIYAGCGPWEMKYVSGELALHNFLDKPKALACVVIAEVAMACFLDYYKHHVKTEPHTPAYHLLRNRTPEGLYVLPCMIFAKCRPHMVALSSFIGGDFEELLIQALQRLTNSLEDMELANLMRAKADQVVAEKFQVCIGAQVYEQQKETYLEINEVLATWKMRHVQFMSAKDGEIDPRSFWLQRRDPFTSQHVHAYSFATQIGGAVVFDSNQLETYVTKTKLQRTWHRLKIGEGKAENQNNMINALLGEVVNILDMNQDGYYSEGLKLPLVIPQFQDSAKLQPDKVLTKQQKMVQGLTQAQSVKTGKQAKHATRRNMVLGGDDCGILGFREHVFTTKHSAIGRYMALAEHAFGTLVQRFLTSPHHIRMHYGHPDMTNGFLMKKTAGVSRGCLRVNVNEDIFLGYEMVSQGVNIAFTETLFYGKGRDVEFNAASVFLKKLAQGCVMQLASRQVCDLYLVHLTIFQKIALFLGTLNHFMVIVIADTSIFLFTWCFVLYQVAQISAGQLYLNGSKAGNPWIFQLGFLNVLPMLVERKIEFTYLSWTDVIYSMPFFSHQNRITAELFHVALRTQKGAYMASGRGLGNTNTSLVDIFLYHSATNFLPGCKLILLVIFYCSIGGSFLMLLWPFVSGVCYLTAPVLYNPKPSFKALADSFEDFKRWITTPCQIFEATSYNKINSCPDQLDDVTKEQIFGVDEKSEGVDARIKFVDDFMKKAKGSAEVGMKSSLQTYWTWMWLEALDSTDGTYNDLNLNKIFIGFIWPRLVSSPGLEISFDALDYQWKKQGYIACFGYLANFLQPYHRMGMIQLWPDTKNPTTIRRNIAGPDASILEHRLHARKTSPTYDLLSGLVSRTVKYAFWFCLPMYTYLQRHQYHPHDYIHELSWWGVGTAGYIVLYLWLRAVCPPIPIATMAHRGIGLLVWLILIIPVVFDINRLAQTVTWVLIICVFAAYLNELYLQWQSYIIRLTLPFFEHRSFARLGFVHKASKGPGCGLYKMFFTLVAVYLTLVHGILATLSYFHSFWMFNKRVAQRARKDDMDAGFF</sequence>
<dbReference type="InterPro" id="IPR003440">
    <property type="entry name" value="Glyco_trans_48_dom"/>
</dbReference>
<gene>
    <name evidence="11" type="ORF">EGYM00392_LOCUS52498</name>
</gene>
<dbReference type="InterPro" id="IPR000757">
    <property type="entry name" value="Beta-glucanase-like"/>
</dbReference>
<proteinExistence type="inferred from homology"/>
<evidence type="ECO:0000256" key="6">
    <source>
        <dbReference type="ARBA" id="ARBA00023136"/>
    </source>
</evidence>
<evidence type="ECO:0000313" key="11">
    <source>
        <dbReference type="EMBL" id="CAD9041323.1"/>
    </source>
</evidence>
<evidence type="ECO:0000256" key="5">
    <source>
        <dbReference type="ARBA" id="ARBA00022989"/>
    </source>
</evidence>
<dbReference type="InterPro" id="IPR005629">
    <property type="entry name" value="Skn1/Kre6/Sbg1"/>
</dbReference>
<feature type="transmembrane region" description="Helical" evidence="9">
    <location>
        <begin position="3188"/>
        <end position="3209"/>
    </location>
</feature>
<dbReference type="GO" id="GO:0003843">
    <property type="term" value="F:1,3-beta-D-glucan synthase activity"/>
    <property type="evidence" value="ECO:0007669"/>
    <property type="project" value="InterPro"/>
</dbReference>
<dbReference type="Gene3D" id="2.60.120.200">
    <property type="match status" value="2"/>
</dbReference>
<keyword evidence="6 9" id="KW-0472">Membrane</keyword>
<comment type="similarity">
    <text evidence="2">Belongs to the SKN1/KRE6 family.</text>
</comment>
<keyword evidence="3 9" id="KW-0812">Transmembrane</keyword>
<feature type="transmembrane region" description="Helical" evidence="9">
    <location>
        <begin position="3163"/>
        <end position="3182"/>
    </location>
</feature>
<feature type="domain" description="GH16" evidence="10">
    <location>
        <begin position="202"/>
        <end position="613"/>
    </location>
</feature>
<evidence type="ECO:0000259" key="10">
    <source>
        <dbReference type="PROSITE" id="PS51762"/>
    </source>
</evidence>
<dbReference type="SUPFAM" id="SSF49899">
    <property type="entry name" value="Concanavalin A-like lectins/glucanases"/>
    <property type="match status" value="1"/>
</dbReference>
<feature type="transmembrane region" description="Helical" evidence="9">
    <location>
        <begin position="1655"/>
        <end position="1673"/>
    </location>
</feature>
<feature type="transmembrane region" description="Helical" evidence="9">
    <location>
        <begin position="1210"/>
        <end position="1233"/>
    </location>
</feature>
<dbReference type="PROSITE" id="PS51762">
    <property type="entry name" value="GH16_2"/>
    <property type="match status" value="1"/>
</dbReference>
<organism evidence="11">
    <name type="scientific">Eutreptiella gymnastica</name>
    <dbReference type="NCBI Taxonomy" id="73025"/>
    <lineage>
        <taxon>Eukaryota</taxon>
        <taxon>Discoba</taxon>
        <taxon>Euglenozoa</taxon>
        <taxon>Euglenida</taxon>
        <taxon>Spirocuta</taxon>
        <taxon>Euglenophyceae</taxon>
        <taxon>Eutreptiales</taxon>
        <taxon>Eutreptiaceae</taxon>
        <taxon>Eutreptiella</taxon>
    </lineage>
</organism>
<comment type="subcellular location">
    <subcellularLocation>
        <location evidence="1">Membrane</location>
        <topology evidence="1">Single-pass type II membrane protein</topology>
    </subcellularLocation>
</comment>
<reference evidence="11" key="1">
    <citation type="submission" date="2021-01" db="EMBL/GenBank/DDBJ databases">
        <authorList>
            <person name="Corre E."/>
            <person name="Pelletier E."/>
            <person name="Niang G."/>
            <person name="Scheremetjew M."/>
            <person name="Finn R."/>
            <person name="Kale V."/>
            <person name="Holt S."/>
            <person name="Cochrane G."/>
            <person name="Meng A."/>
            <person name="Brown T."/>
            <person name="Cohen L."/>
        </authorList>
    </citation>
    <scope>NUCLEOTIDE SEQUENCE</scope>
    <source>
        <strain evidence="11">NIES-381</strain>
    </source>
</reference>
<dbReference type="PANTHER" id="PTHR12741:SF48">
    <property type="entry name" value="1,3-BETA-GLUCAN SYNTHASE COMPONENT FKS1-RELATED"/>
    <property type="match status" value="1"/>
</dbReference>
<evidence type="ECO:0000256" key="7">
    <source>
        <dbReference type="ARBA" id="ARBA00023180"/>
    </source>
</evidence>
<dbReference type="GO" id="GO:0005886">
    <property type="term" value="C:plasma membrane"/>
    <property type="evidence" value="ECO:0007669"/>
    <property type="project" value="TreeGrafter"/>
</dbReference>
<evidence type="ECO:0000256" key="8">
    <source>
        <dbReference type="ARBA" id="ARBA00023316"/>
    </source>
</evidence>
<feature type="transmembrane region" description="Helical" evidence="9">
    <location>
        <begin position="1679"/>
        <end position="1703"/>
    </location>
</feature>
<feature type="transmembrane region" description="Helical" evidence="9">
    <location>
        <begin position="1876"/>
        <end position="1901"/>
    </location>
</feature>
<dbReference type="EMBL" id="HBGA01143566">
    <property type="protein sequence ID" value="CAD9041323.1"/>
    <property type="molecule type" value="Transcribed_RNA"/>
</dbReference>
<evidence type="ECO:0000256" key="1">
    <source>
        <dbReference type="ARBA" id="ARBA00004606"/>
    </source>
</evidence>
<feature type="transmembrane region" description="Helical" evidence="9">
    <location>
        <begin position="1803"/>
        <end position="1824"/>
    </location>
</feature>
<evidence type="ECO:0000256" key="4">
    <source>
        <dbReference type="ARBA" id="ARBA00022968"/>
    </source>
</evidence>
<feature type="transmembrane region" description="Helical" evidence="9">
    <location>
        <begin position="1850"/>
        <end position="1869"/>
    </location>
</feature>
<feature type="transmembrane region" description="Helical" evidence="9">
    <location>
        <begin position="1762"/>
        <end position="1783"/>
    </location>
</feature>
<dbReference type="PANTHER" id="PTHR12741">
    <property type="entry name" value="LYST-INTERACTING PROTEIN LIP5 DOPAMINE RESPONSIVE PROTEIN DRG-1"/>
    <property type="match status" value="1"/>
</dbReference>
<dbReference type="GO" id="GO:0006075">
    <property type="term" value="P:(1-&gt;3)-beta-D-glucan biosynthetic process"/>
    <property type="evidence" value="ECO:0007669"/>
    <property type="project" value="InterPro"/>
</dbReference>
<dbReference type="GO" id="GO:0004553">
    <property type="term" value="F:hydrolase activity, hydrolyzing O-glycosyl compounds"/>
    <property type="evidence" value="ECO:0007669"/>
    <property type="project" value="InterPro"/>
</dbReference>
<keyword evidence="8" id="KW-0961">Cell wall biogenesis/degradation</keyword>
<keyword evidence="4" id="KW-0735">Signal-anchor</keyword>
<dbReference type="Pfam" id="PF02364">
    <property type="entry name" value="Glucan_synthase"/>
    <property type="match status" value="1"/>
</dbReference>
<name>A0A7S1JEU0_9EUGL</name>
<feature type="transmembrane region" description="Helical" evidence="9">
    <location>
        <begin position="3249"/>
        <end position="3270"/>
    </location>
</feature>